<reference evidence="1 2" key="1">
    <citation type="journal article" date="2012" name="Science">
        <title>The Paleozoic origin of enzymatic lignin decomposition reconstructed from 31 fungal genomes.</title>
        <authorList>
            <person name="Floudas D."/>
            <person name="Binder M."/>
            <person name="Riley R."/>
            <person name="Barry K."/>
            <person name="Blanchette R.A."/>
            <person name="Henrissat B."/>
            <person name="Martinez A.T."/>
            <person name="Otillar R."/>
            <person name="Spatafora J.W."/>
            <person name="Yadav J.S."/>
            <person name="Aerts A."/>
            <person name="Benoit I."/>
            <person name="Boyd A."/>
            <person name="Carlson A."/>
            <person name="Copeland A."/>
            <person name="Coutinho P.M."/>
            <person name="de Vries R.P."/>
            <person name="Ferreira P."/>
            <person name="Findley K."/>
            <person name="Foster B."/>
            <person name="Gaskell J."/>
            <person name="Glotzer D."/>
            <person name="Gorecki P."/>
            <person name="Heitman J."/>
            <person name="Hesse C."/>
            <person name="Hori C."/>
            <person name="Igarashi K."/>
            <person name="Jurgens J.A."/>
            <person name="Kallen N."/>
            <person name="Kersten P."/>
            <person name="Kohler A."/>
            <person name="Kuees U."/>
            <person name="Kumar T.K.A."/>
            <person name="Kuo A."/>
            <person name="LaButti K."/>
            <person name="Larrondo L.F."/>
            <person name="Lindquist E."/>
            <person name="Ling A."/>
            <person name="Lombard V."/>
            <person name="Lucas S."/>
            <person name="Lundell T."/>
            <person name="Martin R."/>
            <person name="McLaughlin D.J."/>
            <person name="Morgenstern I."/>
            <person name="Morin E."/>
            <person name="Murat C."/>
            <person name="Nagy L.G."/>
            <person name="Nolan M."/>
            <person name="Ohm R.A."/>
            <person name="Patyshakuliyeva A."/>
            <person name="Rokas A."/>
            <person name="Ruiz-Duenas F.J."/>
            <person name="Sabat G."/>
            <person name="Salamov A."/>
            <person name="Samejima M."/>
            <person name="Schmutz J."/>
            <person name="Slot J.C."/>
            <person name="St John F."/>
            <person name="Stenlid J."/>
            <person name="Sun H."/>
            <person name="Sun S."/>
            <person name="Syed K."/>
            <person name="Tsang A."/>
            <person name="Wiebenga A."/>
            <person name="Young D."/>
            <person name="Pisabarro A."/>
            <person name="Eastwood D.C."/>
            <person name="Martin F."/>
            <person name="Cullen D."/>
            <person name="Grigoriev I.V."/>
            <person name="Hibbett D.S."/>
        </authorList>
    </citation>
    <scope>NUCLEOTIDE SEQUENCE [LARGE SCALE GENOMIC DNA]</scope>
    <source>
        <strain evidence="1 2">MD-104</strain>
    </source>
</reference>
<organism evidence="1 2">
    <name type="scientific">Wolfiporia cocos (strain MD-104)</name>
    <name type="common">Brown rot fungus</name>
    <dbReference type="NCBI Taxonomy" id="742152"/>
    <lineage>
        <taxon>Eukaryota</taxon>
        <taxon>Fungi</taxon>
        <taxon>Dikarya</taxon>
        <taxon>Basidiomycota</taxon>
        <taxon>Agaricomycotina</taxon>
        <taxon>Agaricomycetes</taxon>
        <taxon>Polyporales</taxon>
        <taxon>Phaeolaceae</taxon>
        <taxon>Wolfiporia</taxon>
    </lineage>
</organism>
<keyword evidence="2" id="KW-1185">Reference proteome</keyword>
<gene>
    <name evidence="1" type="ORF">WOLCODRAFT_164729</name>
</gene>
<sequence>MRWRWVAVCFKHRTTLRRPRSVRREIGASPASRWVNDRLDDTLPMTQVAGTFPRNHGYRTLPSSILNIAFAAQYAAGQLRAGSIGRQRNAGCRSLASVLLGSRPIKTMLCTGTNHMDAVHPSGT</sequence>
<name>A0A2H3K417_WOLCO</name>
<protein>
    <submittedName>
        <fullName evidence="1">Uncharacterized protein</fullName>
    </submittedName>
</protein>
<evidence type="ECO:0000313" key="2">
    <source>
        <dbReference type="Proteomes" id="UP000218811"/>
    </source>
</evidence>
<dbReference type="EMBL" id="KB468146">
    <property type="protein sequence ID" value="PCH43794.1"/>
    <property type="molecule type" value="Genomic_DNA"/>
</dbReference>
<dbReference type="AlphaFoldDB" id="A0A2H3K417"/>
<dbReference type="Proteomes" id="UP000218811">
    <property type="component" value="Unassembled WGS sequence"/>
</dbReference>
<accession>A0A2H3K417</accession>
<evidence type="ECO:0000313" key="1">
    <source>
        <dbReference type="EMBL" id="PCH43794.1"/>
    </source>
</evidence>
<proteinExistence type="predicted"/>